<feature type="compositionally biased region" description="Polar residues" evidence="4">
    <location>
        <begin position="21"/>
        <end position="40"/>
    </location>
</feature>
<reference evidence="6 7" key="1">
    <citation type="journal article" date="2012" name="Nature">
        <title>Repeated polyploidization of Gossypium genomes and the evolution of spinnable cotton fibres.</title>
        <authorList>
            <person name="Paterson A.H."/>
            <person name="Wendel J.F."/>
            <person name="Gundlach H."/>
            <person name="Guo H."/>
            <person name="Jenkins J."/>
            <person name="Jin D."/>
            <person name="Llewellyn D."/>
            <person name="Showmaker K.C."/>
            <person name="Shu S."/>
            <person name="Udall J."/>
            <person name="Yoo M.J."/>
            <person name="Byers R."/>
            <person name="Chen W."/>
            <person name="Doron-Faigenboim A."/>
            <person name="Duke M.V."/>
            <person name="Gong L."/>
            <person name="Grimwood J."/>
            <person name="Grover C."/>
            <person name="Grupp K."/>
            <person name="Hu G."/>
            <person name="Lee T.H."/>
            <person name="Li J."/>
            <person name="Lin L."/>
            <person name="Liu T."/>
            <person name="Marler B.S."/>
            <person name="Page J.T."/>
            <person name="Roberts A.W."/>
            <person name="Romanel E."/>
            <person name="Sanders W.S."/>
            <person name="Szadkowski E."/>
            <person name="Tan X."/>
            <person name="Tang H."/>
            <person name="Xu C."/>
            <person name="Wang J."/>
            <person name="Wang Z."/>
            <person name="Zhang D."/>
            <person name="Zhang L."/>
            <person name="Ashrafi H."/>
            <person name="Bedon F."/>
            <person name="Bowers J.E."/>
            <person name="Brubaker C.L."/>
            <person name="Chee P.W."/>
            <person name="Das S."/>
            <person name="Gingle A.R."/>
            <person name="Haigler C.H."/>
            <person name="Harker D."/>
            <person name="Hoffmann L.V."/>
            <person name="Hovav R."/>
            <person name="Jones D.C."/>
            <person name="Lemke C."/>
            <person name="Mansoor S."/>
            <person name="ur Rahman M."/>
            <person name="Rainville L.N."/>
            <person name="Rambani A."/>
            <person name="Reddy U.K."/>
            <person name="Rong J.K."/>
            <person name="Saranga Y."/>
            <person name="Scheffler B.E."/>
            <person name="Scheffler J.A."/>
            <person name="Stelly D.M."/>
            <person name="Triplett B.A."/>
            <person name="Van Deynze A."/>
            <person name="Vaslin M.F."/>
            <person name="Waghmare V.N."/>
            <person name="Walford S.A."/>
            <person name="Wright R.J."/>
            <person name="Zaki E.A."/>
            <person name="Zhang T."/>
            <person name="Dennis E.S."/>
            <person name="Mayer K.F."/>
            <person name="Peterson D.G."/>
            <person name="Rokhsar D.S."/>
            <person name="Wang X."/>
            <person name="Schmutz J."/>
        </authorList>
    </citation>
    <scope>NUCLEOTIDE SEQUENCE [LARGE SCALE GENOMIC DNA]</scope>
</reference>
<keyword evidence="7" id="KW-1185">Reference proteome</keyword>
<gene>
    <name evidence="6" type="ORF">B456_006G241800</name>
</gene>
<feature type="compositionally biased region" description="Basic residues" evidence="4">
    <location>
        <begin position="366"/>
        <end position="377"/>
    </location>
</feature>
<dbReference type="GO" id="GO:0005516">
    <property type="term" value="F:calmodulin binding"/>
    <property type="evidence" value="ECO:0007669"/>
    <property type="project" value="UniProtKB-KW"/>
</dbReference>
<keyword evidence="1" id="KW-0112">Calmodulin-binding</keyword>
<organism evidence="6 7">
    <name type="scientific">Gossypium raimondii</name>
    <name type="common">Peruvian cotton</name>
    <name type="synonym">Gossypium klotzschianum subsp. raimondii</name>
    <dbReference type="NCBI Taxonomy" id="29730"/>
    <lineage>
        <taxon>Eukaryota</taxon>
        <taxon>Viridiplantae</taxon>
        <taxon>Streptophyta</taxon>
        <taxon>Embryophyta</taxon>
        <taxon>Tracheophyta</taxon>
        <taxon>Spermatophyta</taxon>
        <taxon>Magnoliopsida</taxon>
        <taxon>eudicotyledons</taxon>
        <taxon>Gunneridae</taxon>
        <taxon>Pentapetalae</taxon>
        <taxon>rosids</taxon>
        <taxon>malvids</taxon>
        <taxon>Malvales</taxon>
        <taxon>Malvaceae</taxon>
        <taxon>Malvoideae</taxon>
        <taxon>Gossypium</taxon>
    </lineage>
</organism>
<dbReference type="Gramene" id="KJB38205">
    <property type="protein sequence ID" value="KJB38205"/>
    <property type="gene ID" value="B456_006G241800"/>
</dbReference>
<dbReference type="InterPro" id="IPR025064">
    <property type="entry name" value="DUF4005"/>
</dbReference>
<dbReference type="Proteomes" id="UP000032304">
    <property type="component" value="Chromosome 6"/>
</dbReference>
<feature type="region of interest" description="Disordered" evidence="4">
    <location>
        <begin position="204"/>
        <end position="228"/>
    </location>
</feature>
<protein>
    <recommendedName>
        <fullName evidence="5">DUF4005 domain-containing protein</fullName>
    </recommendedName>
</protein>
<sequence length="436" mass="48769">MGKTAKWLKSLLTGKKDKSRNISNNQNSSVVPENPTTTVSIPLPPTTPKEKRRWSFRRSSASATPVRELNSVEQVVTPSPPPPPAPPVVTDVIRVSGSADDEKVDAGEEAAAKMIQAVFRSYLVCYNLLDLMAELIMYLFETFLMRSEVGAIVEQARKALKALKGIVKLQALVRGHLVRRQASVTLKCMQALVTAQARARAQRIRMVEDSRPASRRQSPHRRSTTPDQRLRHGYHEIDSGVEENIKIVEIDHGDSKASLQSRNSYSMEHRFSNHQASPVTSSYLADQISPGACSGHFEDHFFTVAQSSPHYAESETFEYSFCPNYMANTESSRAKARSQSAPKSRPDSIERQPSGRRRSSTEGRNHVPKAMKMKRSSSHVGAAEKNSQYQYQYQYPWSIKLDRSSVSLIDSECGSTSTVLTNTNYCRSHFGYDVRV</sequence>
<evidence type="ECO:0000256" key="1">
    <source>
        <dbReference type="ARBA" id="ARBA00022860"/>
    </source>
</evidence>
<proteinExistence type="inferred from homology"/>
<comment type="subunit">
    <text evidence="3">Binds to multiple calmodulin (CaM) in the presence of Ca(2+) and CaM-like proteins.</text>
</comment>
<evidence type="ECO:0000256" key="3">
    <source>
        <dbReference type="ARBA" id="ARBA00024378"/>
    </source>
</evidence>
<evidence type="ECO:0000313" key="6">
    <source>
        <dbReference type="EMBL" id="KJB38205.1"/>
    </source>
</evidence>
<dbReference type="Pfam" id="PF00612">
    <property type="entry name" value="IQ"/>
    <property type="match status" value="2"/>
</dbReference>
<dbReference type="EMBL" id="CM001745">
    <property type="protein sequence ID" value="KJB38205.1"/>
    <property type="molecule type" value="Genomic_DNA"/>
</dbReference>
<feature type="compositionally biased region" description="Basic residues" evidence="4">
    <location>
        <begin position="213"/>
        <end position="223"/>
    </location>
</feature>
<dbReference type="Pfam" id="PF13178">
    <property type="entry name" value="DUF4005"/>
    <property type="match status" value="1"/>
</dbReference>
<dbReference type="STRING" id="29730.A0A0D2T3M1"/>
<evidence type="ECO:0000256" key="2">
    <source>
        <dbReference type="ARBA" id="ARBA00024341"/>
    </source>
</evidence>
<comment type="similarity">
    <text evidence="2">Belongs to the IQD family.</text>
</comment>
<dbReference type="InterPro" id="IPR000048">
    <property type="entry name" value="IQ_motif_EF-hand-BS"/>
</dbReference>
<feature type="region of interest" description="Disordered" evidence="4">
    <location>
        <begin position="332"/>
        <end position="383"/>
    </location>
</feature>
<dbReference type="PROSITE" id="PS50096">
    <property type="entry name" value="IQ"/>
    <property type="match status" value="1"/>
</dbReference>
<feature type="domain" description="DUF4005" evidence="5">
    <location>
        <begin position="307"/>
        <end position="380"/>
    </location>
</feature>
<evidence type="ECO:0000313" key="7">
    <source>
        <dbReference type="Proteomes" id="UP000032304"/>
    </source>
</evidence>
<dbReference type="PANTHER" id="PTHR32295">
    <property type="entry name" value="IQ-DOMAIN 5-RELATED"/>
    <property type="match status" value="1"/>
</dbReference>
<dbReference type="OMA" id="DQNEHAV"/>
<feature type="compositionally biased region" description="Polar residues" evidence="4">
    <location>
        <begin position="332"/>
        <end position="342"/>
    </location>
</feature>
<evidence type="ECO:0000259" key="5">
    <source>
        <dbReference type="Pfam" id="PF13178"/>
    </source>
</evidence>
<evidence type="ECO:0000256" key="4">
    <source>
        <dbReference type="SAM" id="MobiDB-lite"/>
    </source>
</evidence>
<name>A0A0D2T3M1_GOSRA</name>
<feature type="region of interest" description="Disordered" evidence="4">
    <location>
        <begin position="1"/>
        <end position="69"/>
    </location>
</feature>
<dbReference type="eggNOG" id="ENOG502QS5R">
    <property type="taxonomic scope" value="Eukaryota"/>
</dbReference>
<accession>A0A0D2T3M1</accession>
<dbReference type="AlphaFoldDB" id="A0A0D2T3M1"/>
<dbReference type="PANTHER" id="PTHR32295:SF45">
    <property type="entry name" value="PROTEIN IQ-DOMAIN 19"/>
    <property type="match status" value="1"/>
</dbReference>